<dbReference type="Gene3D" id="1.10.238.160">
    <property type="match status" value="1"/>
</dbReference>
<reference evidence="2" key="1">
    <citation type="submission" date="2016-05" db="EMBL/GenBank/DDBJ databases">
        <title>Draft genome of Corynebacterium afermentans subsp. afermentans LCDC 88199T.</title>
        <authorList>
            <person name="Bernier A.-M."/>
            <person name="Bernard K."/>
        </authorList>
    </citation>
    <scope>NUCLEOTIDE SEQUENCE [LARGE SCALE GENOMIC DNA]</scope>
    <source>
        <strain evidence="2">NML120819</strain>
    </source>
</reference>
<gene>
    <name evidence="1" type="ORF">A7P89_10960</name>
</gene>
<organism evidence="1 2">
    <name type="scientific">Eikenella corrodens</name>
    <dbReference type="NCBI Taxonomy" id="539"/>
    <lineage>
        <taxon>Bacteria</taxon>
        <taxon>Pseudomonadati</taxon>
        <taxon>Pseudomonadota</taxon>
        <taxon>Betaproteobacteria</taxon>
        <taxon>Neisseriales</taxon>
        <taxon>Neisseriaceae</taxon>
        <taxon>Eikenella</taxon>
    </lineage>
</organism>
<sequence length="63" mass="7286">MQTERRLGLPDVRHMVGYGTTKIYEGMKNGTFPKGRKDGRIAYWLESEIQRWILETAEAASKN</sequence>
<name>A0A1A9RJN3_EIKCO</name>
<dbReference type="AlphaFoldDB" id="A0A1A9RJN3"/>
<dbReference type="InterPro" id="IPR010260">
    <property type="entry name" value="AlpA"/>
</dbReference>
<dbReference type="Pfam" id="PF05930">
    <property type="entry name" value="Phage_AlpA"/>
    <property type="match status" value="1"/>
</dbReference>
<evidence type="ECO:0000313" key="1">
    <source>
        <dbReference type="EMBL" id="OAM19615.1"/>
    </source>
</evidence>
<dbReference type="Proteomes" id="UP000078103">
    <property type="component" value="Unassembled WGS sequence"/>
</dbReference>
<comment type="caution">
    <text evidence="1">The sequence shown here is derived from an EMBL/GenBank/DDBJ whole genome shotgun (WGS) entry which is preliminary data.</text>
</comment>
<proteinExistence type="predicted"/>
<evidence type="ECO:0008006" key="3">
    <source>
        <dbReference type="Google" id="ProtNLM"/>
    </source>
</evidence>
<dbReference type="RefSeq" id="WP_064106520.1">
    <property type="nucleotide sequence ID" value="NZ_LXSH01000033.1"/>
</dbReference>
<protein>
    <recommendedName>
        <fullName evidence="3">AlpA family phage regulatory protein</fullName>
    </recommendedName>
</protein>
<dbReference type="EMBL" id="LXSH01000033">
    <property type="protein sequence ID" value="OAM19615.1"/>
    <property type="molecule type" value="Genomic_DNA"/>
</dbReference>
<accession>A0A1A9RJN3</accession>
<evidence type="ECO:0000313" key="2">
    <source>
        <dbReference type="Proteomes" id="UP000078103"/>
    </source>
</evidence>